<dbReference type="InterPro" id="IPR013210">
    <property type="entry name" value="LRR_N_plant-typ"/>
</dbReference>
<sequence length="800" mass="88343">MMAGAPTMARNWQELGQWRRPFFGNHMRVERIRVRQAWMEFKSLCKLKPLPYFFSSLLPYCFSQESDSLSLNLSGEGKSCKTHLFCFGFAPTVTFLEMVLVLVWLGFLLSNSFSLVGSLNDEGFALFSFKQSLREDPERSLSNWNSSDENPCSWNGITCREEKVVSLSIPKKKLVGFLPSVLGSLSALRHVNLRNNKFFGTLPVELFDARGLQSLILNGNSLSGSVPPEIWKLGYLQTLDLSNNLLNGSIPTSLVQCKRLKILNLSRNNFTGFLPVGFGTGLIALEKLDLSFNRFRGSIPTDIGNLSSLQGTVDLSHNLLDGPIPASLGNLPEKVYIDLTYNNLSGPIPQNGALVNRGPTAFIGNPELCGPPLKNPCSSDTPGANSPSSFPYLPKNPPQTSDGKTEKRRGLSKGVVIAIVVSDVIGICLVGLLFSYCYWRVSDCRNGKDDVGKGRKECLCFGKDESETLSENVEQYDLVPLDSQVGFDLDDLLKASAFVMGKSGNGIVYKVVLEDGLTLAVRRLGEGGSQRYKEFKTEVEAIGKLRHPNIVSLRAYYWSVDEKLLIYDYILNGNLGTAIHGKSGMVSMPLSWYVRLRIMKGIARGLAYLHEFSPKKYVHGDLKPNNILLGQNLEAQISDFGLGRLADIAGGSPMLQSNRMASEKPQPPQHEPTEIPTSNAPMTSGSWYQAPEALKIVKPSQKWDVYSYGVILLEMISGRSPMVQVGTSRMDIVQWIQLCIEEKKPLSDVLDAILARDSDNEEEMVAVLKIALACVQNSPESRPSMRHVSDALNRLTTSSD</sequence>
<evidence type="ECO:0000256" key="9">
    <source>
        <dbReference type="ARBA" id="ARBA00022840"/>
    </source>
</evidence>
<evidence type="ECO:0000313" key="17">
    <source>
        <dbReference type="EMBL" id="KAF8378667.1"/>
    </source>
</evidence>
<dbReference type="Pfam" id="PF13855">
    <property type="entry name" value="LRR_8"/>
    <property type="match status" value="1"/>
</dbReference>
<dbReference type="SMART" id="SM00369">
    <property type="entry name" value="LRR_TYP"/>
    <property type="match status" value="3"/>
</dbReference>
<dbReference type="Proteomes" id="UP000655225">
    <property type="component" value="Unassembled WGS sequence"/>
</dbReference>
<evidence type="ECO:0000313" key="18">
    <source>
        <dbReference type="Proteomes" id="UP000655225"/>
    </source>
</evidence>
<dbReference type="GO" id="GO:0016020">
    <property type="term" value="C:membrane"/>
    <property type="evidence" value="ECO:0007669"/>
    <property type="project" value="UniProtKB-SubCell"/>
</dbReference>
<dbReference type="FunFam" id="3.30.200.20:FF:000467">
    <property type="entry name" value="Leucine-rich repeat receptor-like protein kinase"/>
    <property type="match status" value="1"/>
</dbReference>
<evidence type="ECO:0000256" key="1">
    <source>
        <dbReference type="ARBA" id="ARBA00004479"/>
    </source>
</evidence>
<keyword evidence="6" id="KW-0732">Signal</keyword>
<dbReference type="PROSITE" id="PS00108">
    <property type="entry name" value="PROTEIN_KINASE_ST"/>
    <property type="match status" value="1"/>
</dbReference>
<dbReference type="GO" id="GO:0005524">
    <property type="term" value="F:ATP binding"/>
    <property type="evidence" value="ECO:0007669"/>
    <property type="project" value="UniProtKB-KW"/>
</dbReference>
<dbReference type="SUPFAM" id="SSF52058">
    <property type="entry name" value="L domain-like"/>
    <property type="match status" value="1"/>
</dbReference>
<keyword evidence="5 15" id="KW-0812">Transmembrane</keyword>
<dbReference type="OrthoDB" id="4062651at2759"/>
<keyword evidence="12" id="KW-0675">Receptor</keyword>
<evidence type="ECO:0000256" key="7">
    <source>
        <dbReference type="ARBA" id="ARBA00022737"/>
    </source>
</evidence>
<evidence type="ECO:0000256" key="5">
    <source>
        <dbReference type="ARBA" id="ARBA00022692"/>
    </source>
</evidence>
<comment type="caution">
    <text evidence="17">The sequence shown here is derived from an EMBL/GenBank/DDBJ whole genome shotgun (WGS) entry which is preliminary data.</text>
</comment>
<evidence type="ECO:0000256" key="12">
    <source>
        <dbReference type="ARBA" id="ARBA00023170"/>
    </source>
</evidence>
<evidence type="ECO:0000259" key="16">
    <source>
        <dbReference type="PROSITE" id="PS50011"/>
    </source>
</evidence>
<accession>A0A835CZW0</accession>
<feature type="compositionally biased region" description="Polar residues" evidence="14">
    <location>
        <begin position="376"/>
        <end position="389"/>
    </location>
</feature>
<feature type="transmembrane region" description="Helical" evidence="15">
    <location>
        <begin position="414"/>
        <end position="436"/>
    </location>
</feature>
<evidence type="ECO:0000256" key="8">
    <source>
        <dbReference type="ARBA" id="ARBA00022741"/>
    </source>
</evidence>
<dbReference type="GO" id="GO:0004672">
    <property type="term" value="F:protein kinase activity"/>
    <property type="evidence" value="ECO:0007669"/>
    <property type="project" value="InterPro"/>
</dbReference>
<dbReference type="Pfam" id="PF00560">
    <property type="entry name" value="LRR_1"/>
    <property type="match status" value="1"/>
</dbReference>
<dbReference type="CDD" id="cd14066">
    <property type="entry name" value="STKc_IRAK"/>
    <property type="match status" value="1"/>
</dbReference>
<dbReference type="SUPFAM" id="SSF56112">
    <property type="entry name" value="Protein kinase-like (PK-like)"/>
    <property type="match status" value="1"/>
</dbReference>
<dbReference type="SMART" id="SM00220">
    <property type="entry name" value="S_TKc"/>
    <property type="match status" value="1"/>
</dbReference>
<dbReference type="EMBL" id="JABCRI010000023">
    <property type="protein sequence ID" value="KAF8378667.1"/>
    <property type="molecule type" value="Genomic_DNA"/>
</dbReference>
<dbReference type="InterPro" id="IPR008271">
    <property type="entry name" value="Ser/Thr_kinase_AS"/>
</dbReference>
<evidence type="ECO:0000256" key="2">
    <source>
        <dbReference type="ARBA" id="ARBA00008684"/>
    </source>
</evidence>
<keyword evidence="10 15" id="KW-1133">Transmembrane helix</keyword>
<keyword evidence="4" id="KW-0433">Leucine-rich repeat</keyword>
<dbReference type="InterPro" id="IPR001611">
    <property type="entry name" value="Leu-rich_rpt"/>
</dbReference>
<dbReference type="Gene3D" id="3.30.200.20">
    <property type="entry name" value="Phosphorylase Kinase, domain 1"/>
    <property type="match status" value="1"/>
</dbReference>
<protein>
    <recommendedName>
        <fullName evidence="16">Protein kinase domain-containing protein</fullName>
    </recommendedName>
</protein>
<name>A0A835CZW0_TETSI</name>
<keyword evidence="11 15" id="KW-0472">Membrane</keyword>
<evidence type="ECO:0000256" key="13">
    <source>
        <dbReference type="ARBA" id="ARBA00023180"/>
    </source>
</evidence>
<proteinExistence type="inferred from homology"/>
<dbReference type="PANTHER" id="PTHR48007:SF83">
    <property type="entry name" value="PROTEIN KINASE DOMAIN-CONTAINING PROTEIN"/>
    <property type="match status" value="1"/>
</dbReference>
<dbReference type="Gene3D" id="1.10.510.10">
    <property type="entry name" value="Transferase(Phosphotransferase) domain 1"/>
    <property type="match status" value="1"/>
</dbReference>
<evidence type="ECO:0000256" key="14">
    <source>
        <dbReference type="SAM" id="MobiDB-lite"/>
    </source>
</evidence>
<dbReference type="PANTHER" id="PTHR48007">
    <property type="entry name" value="LEUCINE-RICH REPEAT RECEPTOR-LIKE PROTEIN KINASE PXC1"/>
    <property type="match status" value="1"/>
</dbReference>
<gene>
    <name evidence="17" type="ORF">HHK36_030016</name>
</gene>
<keyword evidence="3" id="KW-0597">Phosphoprotein</keyword>
<dbReference type="FunFam" id="3.80.10.10:FF:000722">
    <property type="entry name" value="Leucine-rich repeat receptor-like protein kinase"/>
    <property type="match status" value="1"/>
</dbReference>
<comment type="similarity">
    <text evidence="2">Belongs to the protein kinase superfamily. Ser/Thr protein kinase family.</text>
</comment>
<evidence type="ECO:0000256" key="15">
    <source>
        <dbReference type="SAM" id="Phobius"/>
    </source>
</evidence>
<feature type="region of interest" description="Disordered" evidence="14">
    <location>
        <begin position="780"/>
        <end position="800"/>
    </location>
</feature>
<feature type="transmembrane region" description="Helical" evidence="15">
    <location>
        <begin position="87"/>
        <end position="109"/>
    </location>
</feature>
<feature type="region of interest" description="Disordered" evidence="14">
    <location>
        <begin position="656"/>
        <end position="682"/>
    </location>
</feature>
<keyword evidence="13" id="KW-0325">Glycoprotein</keyword>
<dbReference type="Pfam" id="PF00069">
    <property type="entry name" value="Pkinase"/>
    <property type="match status" value="1"/>
</dbReference>
<dbReference type="PROSITE" id="PS50011">
    <property type="entry name" value="PROTEIN_KINASE_DOM"/>
    <property type="match status" value="1"/>
</dbReference>
<organism evidence="17 18">
    <name type="scientific">Tetracentron sinense</name>
    <name type="common">Spur-leaf</name>
    <dbReference type="NCBI Taxonomy" id="13715"/>
    <lineage>
        <taxon>Eukaryota</taxon>
        <taxon>Viridiplantae</taxon>
        <taxon>Streptophyta</taxon>
        <taxon>Embryophyta</taxon>
        <taxon>Tracheophyta</taxon>
        <taxon>Spermatophyta</taxon>
        <taxon>Magnoliopsida</taxon>
        <taxon>Trochodendrales</taxon>
        <taxon>Trochodendraceae</taxon>
        <taxon>Tetracentron</taxon>
    </lineage>
</organism>
<dbReference type="InterPro" id="IPR003591">
    <property type="entry name" value="Leu-rich_rpt_typical-subtyp"/>
</dbReference>
<keyword evidence="8" id="KW-0547">Nucleotide-binding</keyword>
<evidence type="ECO:0000256" key="6">
    <source>
        <dbReference type="ARBA" id="ARBA00022729"/>
    </source>
</evidence>
<dbReference type="Pfam" id="PF08263">
    <property type="entry name" value="LRRNT_2"/>
    <property type="match status" value="1"/>
</dbReference>
<keyword evidence="18" id="KW-1185">Reference proteome</keyword>
<keyword evidence="9" id="KW-0067">ATP-binding</keyword>
<dbReference type="FunFam" id="3.80.10.10:FF:000101">
    <property type="entry name" value="LRR receptor-like serine/threonine-protein kinase ERECTA"/>
    <property type="match status" value="1"/>
</dbReference>
<evidence type="ECO:0000256" key="3">
    <source>
        <dbReference type="ARBA" id="ARBA00022553"/>
    </source>
</evidence>
<dbReference type="AlphaFoldDB" id="A0A835CZW0"/>
<dbReference type="InterPro" id="IPR046959">
    <property type="entry name" value="PRK1-6/SRF4-like"/>
</dbReference>
<evidence type="ECO:0000256" key="10">
    <source>
        <dbReference type="ARBA" id="ARBA00022989"/>
    </source>
</evidence>
<dbReference type="InterPro" id="IPR011009">
    <property type="entry name" value="Kinase-like_dom_sf"/>
</dbReference>
<keyword evidence="7" id="KW-0677">Repeat</keyword>
<reference evidence="17 18" key="1">
    <citation type="submission" date="2020-04" db="EMBL/GenBank/DDBJ databases">
        <title>Plant Genome Project.</title>
        <authorList>
            <person name="Zhang R.-G."/>
        </authorList>
    </citation>
    <scope>NUCLEOTIDE SEQUENCE [LARGE SCALE GENOMIC DNA]</scope>
    <source>
        <strain evidence="17">YNK0</strain>
        <tissue evidence="17">Leaf</tissue>
    </source>
</reference>
<dbReference type="InterPro" id="IPR032675">
    <property type="entry name" value="LRR_dom_sf"/>
</dbReference>
<feature type="region of interest" description="Disordered" evidence="14">
    <location>
        <begin position="374"/>
        <end position="407"/>
    </location>
</feature>
<dbReference type="Gene3D" id="3.80.10.10">
    <property type="entry name" value="Ribonuclease Inhibitor"/>
    <property type="match status" value="2"/>
</dbReference>
<evidence type="ECO:0000256" key="11">
    <source>
        <dbReference type="ARBA" id="ARBA00023136"/>
    </source>
</evidence>
<dbReference type="OMA" id="NQNPCSW"/>
<evidence type="ECO:0000256" key="4">
    <source>
        <dbReference type="ARBA" id="ARBA00022614"/>
    </source>
</evidence>
<feature type="domain" description="Protein kinase" evidence="16">
    <location>
        <begin position="494"/>
        <end position="795"/>
    </location>
</feature>
<dbReference type="InterPro" id="IPR000719">
    <property type="entry name" value="Prot_kinase_dom"/>
</dbReference>
<comment type="subcellular location">
    <subcellularLocation>
        <location evidence="1">Membrane</location>
        <topology evidence="1">Single-pass type I membrane protein</topology>
    </subcellularLocation>
</comment>